<dbReference type="Pfam" id="PF03061">
    <property type="entry name" value="4HBT"/>
    <property type="match status" value="1"/>
</dbReference>
<dbReference type="PANTHER" id="PTHR47260:SF3">
    <property type="entry name" value="THIOESTERASE FAMILY PROTEIN (AFU_ORTHOLOGUE AFUA_7G03960)"/>
    <property type="match status" value="1"/>
</dbReference>
<evidence type="ECO:0000313" key="2">
    <source>
        <dbReference type="EMBL" id="GAK36983.1"/>
    </source>
</evidence>
<dbReference type="InterPro" id="IPR052061">
    <property type="entry name" value="PTE-AB_protein"/>
</dbReference>
<protein>
    <recommendedName>
        <fullName evidence="1">Thioesterase domain-containing protein</fullName>
    </recommendedName>
</protein>
<gene>
    <name evidence="2" type="ORF">JCM15093_2194</name>
</gene>
<dbReference type="EMBL" id="BAJS01000012">
    <property type="protein sequence ID" value="GAK36983.1"/>
    <property type="molecule type" value="Genomic_DNA"/>
</dbReference>
<keyword evidence="3" id="KW-1185">Reference proteome</keyword>
<dbReference type="RefSeq" id="WP_024996759.1">
    <property type="nucleotide sequence ID" value="NZ_BAJS01000012.1"/>
</dbReference>
<dbReference type="InterPro" id="IPR029069">
    <property type="entry name" value="HotDog_dom_sf"/>
</dbReference>
<reference evidence="2 3" key="1">
    <citation type="journal article" date="2015" name="Microbes Environ.">
        <title>Distribution and evolution of nitrogen fixation genes in the phylum bacteroidetes.</title>
        <authorList>
            <person name="Inoue J."/>
            <person name="Oshima K."/>
            <person name="Suda W."/>
            <person name="Sakamoto M."/>
            <person name="Iino T."/>
            <person name="Noda S."/>
            <person name="Hongoh Y."/>
            <person name="Hattori M."/>
            <person name="Ohkuma M."/>
        </authorList>
    </citation>
    <scope>NUCLEOTIDE SEQUENCE [LARGE SCALE GENOMIC DNA]</scope>
    <source>
        <strain evidence="2 3">JCM 15093</strain>
    </source>
</reference>
<proteinExistence type="predicted"/>
<dbReference type="STRING" id="1121097.GCA_000428125_02435"/>
<comment type="caution">
    <text evidence="2">The sequence shown here is derived from an EMBL/GenBank/DDBJ whole genome shotgun (WGS) entry which is preliminary data.</text>
</comment>
<dbReference type="GO" id="GO:0016790">
    <property type="term" value="F:thiolester hydrolase activity"/>
    <property type="evidence" value="ECO:0007669"/>
    <property type="project" value="UniProtKB-ARBA"/>
</dbReference>
<evidence type="ECO:0000313" key="3">
    <source>
        <dbReference type="Proteomes" id="UP000027601"/>
    </source>
</evidence>
<dbReference type="eggNOG" id="COG2050">
    <property type="taxonomic scope" value="Bacteria"/>
</dbReference>
<dbReference type="OrthoDB" id="9792301at2"/>
<dbReference type="PANTHER" id="PTHR47260">
    <property type="entry name" value="UPF0644 PROTEIN PB2B4.06"/>
    <property type="match status" value="1"/>
</dbReference>
<dbReference type="Proteomes" id="UP000027601">
    <property type="component" value="Unassembled WGS sequence"/>
</dbReference>
<sequence>MKKIINPWKGKEGYNCFGCAPANPVGVKMEFYEDGDDIVSQWHLQANYQGWINTLHGGIQSVLLDEICAWTILRKLQTTGVTSKMETRYLKSVDTTDEYVLLRARISEKKRNIILVEAELYNQKGEVCTKALCTYFTFSQEKAKEMHFHGCDVEDKELELPLFTNDSSLNK</sequence>
<feature type="domain" description="Thioesterase" evidence="1">
    <location>
        <begin position="53"/>
        <end position="128"/>
    </location>
</feature>
<dbReference type="Gene3D" id="3.10.129.10">
    <property type="entry name" value="Hotdog Thioesterase"/>
    <property type="match status" value="1"/>
</dbReference>
<evidence type="ECO:0000259" key="1">
    <source>
        <dbReference type="Pfam" id="PF03061"/>
    </source>
</evidence>
<dbReference type="SUPFAM" id="SSF54637">
    <property type="entry name" value="Thioesterase/thiol ester dehydrase-isomerase"/>
    <property type="match status" value="1"/>
</dbReference>
<dbReference type="CDD" id="cd03443">
    <property type="entry name" value="PaaI_thioesterase"/>
    <property type="match status" value="1"/>
</dbReference>
<organism evidence="2 3">
    <name type="scientific">Bacteroides graminisolvens DSM 19988 = JCM 15093</name>
    <dbReference type="NCBI Taxonomy" id="1121097"/>
    <lineage>
        <taxon>Bacteria</taxon>
        <taxon>Pseudomonadati</taxon>
        <taxon>Bacteroidota</taxon>
        <taxon>Bacteroidia</taxon>
        <taxon>Bacteroidales</taxon>
        <taxon>Bacteroidaceae</taxon>
        <taxon>Bacteroides</taxon>
    </lineage>
</organism>
<dbReference type="InterPro" id="IPR006683">
    <property type="entry name" value="Thioestr_dom"/>
</dbReference>
<name>A0A069D272_9BACE</name>
<accession>A0A069D272</accession>
<dbReference type="AlphaFoldDB" id="A0A069D272"/>